<keyword evidence="1" id="KW-0472">Membrane</keyword>
<sequence>MAVITYITTGVAPKPRSNHLLQLEQLRMRKGFGTLIASLLGLAIHGHLGVLGRRMQRYTTLYRPSVPRRDAHLGLVSYSSISLPVLASSLQLPLARRAALNRSSSSVPRRVINRSLTYGLRPMDLSLPEETSQAWAFLSAAAKNTDLSLTMNTEEHHSSPLSKNRFERENIRPSPPARVVKSQNMVLSPWTWHKEVTVRVYLPIVHPSPSDGLFVVKGEEKTLYTANWWKYRNPSPVSLEPAMRFDGQM</sequence>
<feature type="transmembrane region" description="Helical" evidence="1">
    <location>
        <begin position="31"/>
        <end position="52"/>
    </location>
</feature>
<dbReference type="EMBL" id="MU858067">
    <property type="protein sequence ID" value="KAK4216569.1"/>
    <property type="molecule type" value="Genomic_DNA"/>
</dbReference>
<protein>
    <submittedName>
        <fullName evidence="2">Uncharacterized protein</fullName>
    </submittedName>
</protein>
<dbReference type="Proteomes" id="UP001301769">
    <property type="component" value="Unassembled WGS sequence"/>
</dbReference>
<gene>
    <name evidence="2" type="ORF">QBC37DRAFT_397538</name>
</gene>
<keyword evidence="1" id="KW-0812">Transmembrane</keyword>
<organism evidence="2 3">
    <name type="scientific">Rhypophila decipiens</name>
    <dbReference type="NCBI Taxonomy" id="261697"/>
    <lineage>
        <taxon>Eukaryota</taxon>
        <taxon>Fungi</taxon>
        <taxon>Dikarya</taxon>
        <taxon>Ascomycota</taxon>
        <taxon>Pezizomycotina</taxon>
        <taxon>Sordariomycetes</taxon>
        <taxon>Sordariomycetidae</taxon>
        <taxon>Sordariales</taxon>
        <taxon>Naviculisporaceae</taxon>
        <taxon>Rhypophila</taxon>
    </lineage>
</organism>
<comment type="caution">
    <text evidence="2">The sequence shown here is derived from an EMBL/GenBank/DDBJ whole genome shotgun (WGS) entry which is preliminary data.</text>
</comment>
<keyword evidence="3" id="KW-1185">Reference proteome</keyword>
<evidence type="ECO:0000313" key="2">
    <source>
        <dbReference type="EMBL" id="KAK4216569.1"/>
    </source>
</evidence>
<reference evidence="2" key="2">
    <citation type="submission" date="2023-05" db="EMBL/GenBank/DDBJ databases">
        <authorList>
            <consortium name="Lawrence Berkeley National Laboratory"/>
            <person name="Steindorff A."/>
            <person name="Hensen N."/>
            <person name="Bonometti L."/>
            <person name="Westerberg I."/>
            <person name="Brannstrom I.O."/>
            <person name="Guillou S."/>
            <person name="Cros-Aarteil S."/>
            <person name="Calhoun S."/>
            <person name="Haridas S."/>
            <person name="Kuo A."/>
            <person name="Mondo S."/>
            <person name="Pangilinan J."/>
            <person name="Riley R."/>
            <person name="Labutti K."/>
            <person name="Andreopoulos B."/>
            <person name="Lipzen A."/>
            <person name="Chen C."/>
            <person name="Yanf M."/>
            <person name="Daum C."/>
            <person name="Ng V."/>
            <person name="Clum A."/>
            <person name="Ohm R."/>
            <person name="Martin F."/>
            <person name="Silar P."/>
            <person name="Natvig D."/>
            <person name="Lalanne C."/>
            <person name="Gautier V."/>
            <person name="Ament-Velasquez S.L."/>
            <person name="Kruys A."/>
            <person name="Hutchinson M.I."/>
            <person name="Powell A.J."/>
            <person name="Barry K."/>
            <person name="Miller A.N."/>
            <person name="Grigoriev I.V."/>
            <person name="Debuchy R."/>
            <person name="Gladieux P."/>
            <person name="Thoren M.H."/>
            <person name="Johannesson H."/>
        </authorList>
    </citation>
    <scope>NUCLEOTIDE SEQUENCE</scope>
    <source>
        <strain evidence="2">PSN293</strain>
    </source>
</reference>
<keyword evidence="1" id="KW-1133">Transmembrane helix</keyword>
<accession>A0AAN6YCJ9</accession>
<reference evidence="2" key="1">
    <citation type="journal article" date="2023" name="Mol. Phylogenet. Evol.">
        <title>Genome-scale phylogeny and comparative genomics of the fungal order Sordariales.</title>
        <authorList>
            <person name="Hensen N."/>
            <person name="Bonometti L."/>
            <person name="Westerberg I."/>
            <person name="Brannstrom I.O."/>
            <person name="Guillou S."/>
            <person name="Cros-Aarteil S."/>
            <person name="Calhoun S."/>
            <person name="Haridas S."/>
            <person name="Kuo A."/>
            <person name="Mondo S."/>
            <person name="Pangilinan J."/>
            <person name="Riley R."/>
            <person name="LaButti K."/>
            <person name="Andreopoulos B."/>
            <person name="Lipzen A."/>
            <person name="Chen C."/>
            <person name="Yan M."/>
            <person name="Daum C."/>
            <person name="Ng V."/>
            <person name="Clum A."/>
            <person name="Steindorff A."/>
            <person name="Ohm R.A."/>
            <person name="Martin F."/>
            <person name="Silar P."/>
            <person name="Natvig D.O."/>
            <person name="Lalanne C."/>
            <person name="Gautier V."/>
            <person name="Ament-Velasquez S.L."/>
            <person name="Kruys A."/>
            <person name="Hutchinson M.I."/>
            <person name="Powell A.J."/>
            <person name="Barry K."/>
            <person name="Miller A.N."/>
            <person name="Grigoriev I.V."/>
            <person name="Debuchy R."/>
            <person name="Gladieux P."/>
            <person name="Hiltunen Thoren M."/>
            <person name="Johannesson H."/>
        </authorList>
    </citation>
    <scope>NUCLEOTIDE SEQUENCE</scope>
    <source>
        <strain evidence="2">PSN293</strain>
    </source>
</reference>
<evidence type="ECO:0000313" key="3">
    <source>
        <dbReference type="Proteomes" id="UP001301769"/>
    </source>
</evidence>
<name>A0AAN6YCJ9_9PEZI</name>
<proteinExistence type="predicted"/>
<dbReference type="AlphaFoldDB" id="A0AAN6YCJ9"/>
<evidence type="ECO:0000256" key="1">
    <source>
        <dbReference type="SAM" id="Phobius"/>
    </source>
</evidence>